<sequence length="124" mass="13658">FHWSIWIEPKRAPDTGTSFALTDSLPHASVTDPFGWRLDVMSYDSLPSRMFGRIMIGKVPEDLSKKDIEETLKEVPLPSDPGSGVSDGVDWLKGALEVLQDCGAAERFSIEAFMGDAMGNAVQW</sequence>
<proteinExistence type="predicted"/>
<accession>A0A6A6SU61</accession>
<protein>
    <submittedName>
        <fullName evidence="1">Uncharacterized protein</fullName>
    </submittedName>
</protein>
<gene>
    <name evidence="1" type="ORF">K491DRAFT_552560</name>
</gene>
<dbReference type="Pfam" id="PF21858">
    <property type="entry name" value="DUF6914"/>
    <property type="match status" value="1"/>
</dbReference>
<organism evidence="1 2">
    <name type="scientific">Lophiostoma macrostomum CBS 122681</name>
    <dbReference type="NCBI Taxonomy" id="1314788"/>
    <lineage>
        <taxon>Eukaryota</taxon>
        <taxon>Fungi</taxon>
        <taxon>Dikarya</taxon>
        <taxon>Ascomycota</taxon>
        <taxon>Pezizomycotina</taxon>
        <taxon>Dothideomycetes</taxon>
        <taxon>Pleosporomycetidae</taxon>
        <taxon>Pleosporales</taxon>
        <taxon>Lophiostomataceae</taxon>
        <taxon>Lophiostoma</taxon>
    </lineage>
</organism>
<feature type="non-terminal residue" evidence="1">
    <location>
        <position position="1"/>
    </location>
</feature>
<keyword evidence="2" id="KW-1185">Reference proteome</keyword>
<feature type="non-terminal residue" evidence="1">
    <location>
        <position position="124"/>
    </location>
</feature>
<dbReference type="AlphaFoldDB" id="A0A6A6SU61"/>
<reference evidence="1" key="1">
    <citation type="journal article" date="2020" name="Stud. Mycol.">
        <title>101 Dothideomycetes genomes: a test case for predicting lifestyles and emergence of pathogens.</title>
        <authorList>
            <person name="Haridas S."/>
            <person name="Albert R."/>
            <person name="Binder M."/>
            <person name="Bloem J."/>
            <person name="Labutti K."/>
            <person name="Salamov A."/>
            <person name="Andreopoulos B."/>
            <person name="Baker S."/>
            <person name="Barry K."/>
            <person name="Bills G."/>
            <person name="Bluhm B."/>
            <person name="Cannon C."/>
            <person name="Castanera R."/>
            <person name="Culley D."/>
            <person name="Daum C."/>
            <person name="Ezra D."/>
            <person name="Gonzalez J."/>
            <person name="Henrissat B."/>
            <person name="Kuo A."/>
            <person name="Liang C."/>
            <person name="Lipzen A."/>
            <person name="Lutzoni F."/>
            <person name="Magnuson J."/>
            <person name="Mondo S."/>
            <person name="Nolan M."/>
            <person name="Ohm R."/>
            <person name="Pangilinan J."/>
            <person name="Park H.-J."/>
            <person name="Ramirez L."/>
            <person name="Alfaro M."/>
            <person name="Sun H."/>
            <person name="Tritt A."/>
            <person name="Yoshinaga Y."/>
            <person name="Zwiers L.-H."/>
            <person name="Turgeon B."/>
            <person name="Goodwin S."/>
            <person name="Spatafora J."/>
            <person name="Crous P."/>
            <person name="Grigoriev I."/>
        </authorList>
    </citation>
    <scope>NUCLEOTIDE SEQUENCE</scope>
    <source>
        <strain evidence="1">CBS 122681</strain>
    </source>
</reference>
<dbReference type="InterPro" id="IPR054208">
    <property type="entry name" value="DUF6914"/>
</dbReference>
<dbReference type="Proteomes" id="UP000799324">
    <property type="component" value="Unassembled WGS sequence"/>
</dbReference>
<evidence type="ECO:0000313" key="2">
    <source>
        <dbReference type="Proteomes" id="UP000799324"/>
    </source>
</evidence>
<dbReference type="EMBL" id="MU004466">
    <property type="protein sequence ID" value="KAF2650123.1"/>
    <property type="molecule type" value="Genomic_DNA"/>
</dbReference>
<name>A0A6A6SU61_9PLEO</name>
<evidence type="ECO:0000313" key="1">
    <source>
        <dbReference type="EMBL" id="KAF2650123.1"/>
    </source>
</evidence>
<dbReference type="OrthoDB" id="4924482at2759"/>